<dbReference type="RefSeq" id="WP_272180817.1">
    <property type="nucleotide sequence ID" value="NZ_JAQOMS010000002.1"/>
</dbReference>
<dbReference type="EMBL" id="JAQOMS010000002">
    <property type="protein sequence ID" value="MDC2889363.1"/>
    <property type="molecule type" value="Genomic_DNA"/>
</dbReference>
<name>A0ABT5FEP5_9GAMM</name>
<sequence length="244" mass="27031">MPEMSKQEMQSFSKRTKKQAFERRLKLVSWIILSVLVFALILWWYQDSNNTDIAPLAGGNENNTVVVAQEVEQVDNIASSMDESNDADLVNSFNTNAAQTDAIQDDEIEPAIEATPADDLTTVAANESSQENTDAAAPMELTAAQTALLADVGEVDEEGFMKVEMLFENECWVEVYDINEERIAVGNKPAGYRMTLNAQGPFSVLLGNPVGVTIWVDGKKFDTNRYPRNRVARFELDAAELANN</sequence>
<comment type="caution">
    <text evidence="3">The sequence shown here is derived from an EMBL/GenBank/DDBJ whole genome shotgun (WGS) entry which is preliminary data.</text>
</comment>
<evidence type="ECO:0000313" key="4">
    <source>
        <dbReference type="Proteomes" id="UP001528411"/>
    </source>
</evidence>
<dbReference type="InterPro" id="IPR025194">
    <property type="entry name" value="RodZ-like_C"/>
</dbReference>
<reference evidence="3 4" key="1">
    <citation type="submission" date="2023-01" db="EMBL/GenBank/DDBJ databases">
        <title>Psychrosphaera sp. nov., isolated from marine algae.</title>
        <authorList>
            <person name="Bayburt H."/>
            <person name="Choi B.J."/>
            <person name="Kim J.M."/>
            <person name="Choi D.G."/>
            <person name="Jeon C.O."/>
        </authorList>
    </citation>
    <scope>NUCLEOTIDE SEQUENCE [LARGE SCALE GENOMIC DNA]</scope>
    <source>
        <strain evidence="3 4">G1-22</strain>
    </source>
</reference>
<dbReference type="InterPro" id="IPR050400">
    <property type="entry name" value="Bact_Cytoskel_RodZ"/>
</dbReference>
<keyword evidence="1" id="KW-0812">Transmembrane</keyword>
<proteinExistence type="predicted"/>
<evidence type="ECO:0000313" key="3">
    <source>
        <dbReference type="EMBL" id="MDC2889363.1"/>
    </source>
</evidence>
<dbReference type="PANTHER" id="PTHR34475">
    <property type="match status" value="1"/>
</dbReference>
<evidence type="ECO:0000259" key="2">
    <source>
        <dbReference type="Pfam" id="PF13464"/>
    </source>
</evidence>
<feature type="transmembrane region" description="Helical" evidence="1">
    <location>
        <begin position="27"/>
        <end position="45"/>
    </location>
</feature>
<dbReference type="Proteomes" id="UP001528411">
    <property type="component" value="Unassembled WGS sequence"/>
</dbReference>
<accession>A0ABT5FEP5</accession>
<organism evidence="3 4">
    <name type="scientific">Psychrosphaera algicola</name>
    <dbReference type="NCBI Taxonomy" id="3023714"/>
    <lineage>
        <taxon>Bacteria</taxon>
        <taxon>Pseudomonadati</taxon>
        <taxon>Pseudomonadota</taxon>
        <taxon>Gammaproteobacteria</taxon>
        <taxon>Alteromonadales</taxon>
        <taxon>Pseudoalteromonadaceae</taxon>
        <taxon>Psychrosphaera</taxon>
    </lineage>
</organism>
<dbReference type="Pfam" id="PF13464">
    <property type="entry name" value="RodZ_C"/>
    <property type="match status" value="1"/>
</dbReference>
<gene>
    <name evidence="3" type="ORF">PN838_11960</name>
</gene>
<keyword evidence="1" id="KW-0472">Membrane</keyword>
<evidence type="ECO:0000256" key="1">
    <source>
        <dbReference type="SAM" id="Phobius"/>
    </source>
</evidence>
<dbReference type="PANTHER" id="PTHR34475:SF1">
    <property type="entry name" value="CYTOSKELETON PROTEIN RODZ"/>
    <property type="match status" value="1"/>
</dbReference>
<protein>
    <submittedName>
        <fullName evidence="3">DUF4115 domain-containing protein</fullName>
    </submittedName>
</protein>
<keyword evidence="4" id="KW-1185">Reference proteome</keyword>
<feature type="domain" description="Cytoskeleton protein RodZ-like C-terminal" evidence="2">
    <location>
        <begin position="165"/>
        <end position="235"/>
    </location>
</feature>
<keyword evidence="1" id="KW-1133">Transmembrane helix</keyword>